<dbReference type="RefSeq" id="WP_072829618.1">
    <property type="nucleotide sequence ID" value="NZ_FQXP01000003.1"/>
</dbReference>
<dbReference type="EMBL" id="FQXP01000003">
    <property type="protein sequence ID" value="SHH46053.1"/>
    <property type="molecule type" value="Genomic_DNA"/>
</dbReference>
<proteinExistence type="predicted"/>
<dbReference type="Proteomes" id="UP000184526">
    <property type="component" value="Unassembled WGS sequence"/>
</dbReference>
<evidence type="ECO:0000313" key="3">
    <source>
        <dbReference type="Proteomes" id="UP000184526"/>
    </source>
</evidence>
<dbReference type="STRING" id="1121306.SAMN02745196_00445"/>
<evidence type="ECO:0000256" key="1">
    <source>
        <dbReference type="SAM" id="Phobius"/>
    </source>
</evidence>
<dbReference type="AlphaFoldDB" id="A0A1M5T6Q8"/>
<gene>
    <name evidence="2" type="ORF">SAMN02745196_00445</name>
</gene>
<protein>
    <submittedName>
        <fullName evidence="2">Uncharacterized protein</fullName>
    </submittedName>
</protein>
<organism evidence="2 3">
    <name type="scientific">Clostridium collagenovorans DSM 3089</name>
    <dbReference type="NCBI Taxonomy" id="1121306"/>
    <lineage>
        <taxon>Bacteria</taxon>
        <taxon>Bacillati</taxon>
        <taxon>Bacillota</taxon>
        <taxon>Clostridia</taxon>
        <taxon>Eubacteriales</taxon>
        <taxon>Clostridiaceae</taxon>
        <taxon>Clostridium</taxon>
    </lineage>
</organism>
<evidence type="ECO:0000313" key="2">
    <source>
        <dbReference type="EMBL" id="SHH46053.1"/>
    </source>
</evidence>
<keyword evidence="1" id="KW-1133">Transmembrane helix</keyword>
<reference evidence="2 3" key="1">
    <citation type="submission" date="2016-11" db="EMBL/GenBank/DDBJ databases">
        <authorList>
            <person name="Jaros S."/>
            <person name="Januszkiewicz K."/>
            <person name="Wedrychowicz H."/>
        </authorList>
    </citation>
    <scope>NUCLEOTIDE SEQUENCE [LARGE SCALE GENOMIC DNA]</scope>
    <source>
        <strain evidence="2 3">DSM 3089</strain>
    </source>
</reference>
<keyword evidence="1" id="KW-0812">Transmembrane</keyword>
<feature type="transmembrane region" description="Helical" evidence="1">
    <location>
        <begin position="12"/>
        <end position="39"/>
    </location>
</feature>
<keyword evidence="3" id="KW-1185">Reference proteome</keyword>
<name>A0A1M5T6Q8_9CLOT</name>
<keyword evidence="1" id="KW-0472">Membrane</keyword>
<sequence length="79" mass="9320">MSNLKREEIKKIIINCFFSFFILYFFGILLPKIISVFLWEFYDPGMSGGVEVFMSDGNKAKNNLLYNYLKIISIYFRGI</sequence>
<accession>A0A1M5T6Q8</accession>